<proteinExistence type="predicted"/>
<dbReference type="Pfam" id="PF14055">
    <property type="entry name" value="NVEALA"/>
    <property type="match status" value="1"/>
</dbReference>
<evidence type="ECO:0000313" key="1">
    <source>
        <dbReference type="EMBL" id="RHA75927.1"/>
    </source>
</evidence>
<dbReference type="AlphaFoldDB" id="A0A413T0C4"/>
<reference evidence="1 2" key="1">
    <citation type="submission" date="2018-08" db="EMBL/GenBank/DDBJ databases">
        <title>A genome reference for cultivated species of the human gut microbiota.</title>
        <authorList>
            <person name="Zou Y."/>
            <person name="Xue W."/>
            <person name="Luo G."/>
        </authorList>
    </citation>
    <scope>NUCLEOTIDE SEQUENCE [LARGE SCALE GENOMIC DNA]</scope>
    <source>
        <strain evidence="1 2">AM42-38</strain>
    </source>
</reference>
<sequence>MRTRTIKVGIVAAFVLIAGYTVYNSQKEVALSDVAMENVEALASGEEATCTFSHVEKDQSTNHLDCSGNGSLCCIMN</sequence>
<evidence type="ECO:0008006" key="3">
    <source>
        <dbReference type="Google" id="ProtNLM"/>
    </source>
</evidence>
<accession>A0A413T0C4</accession>
<name>A0A413T0C4_9BACT</name>
<protein>
    <recommendedName>
        <fullName evidence="3">NVEALA protein</fullName>
    </recommendedName>
</protein>
<organism evidence="1 2">
    <name type="scientific">Phocaeicola coprophilus</name>
    <dbReference type="NCBI Taxonomy" id="387090"/>
    <lineage>
        <taxon>Bacteria</taxon>
        <taxon>Pseudomonadati</taxon>
        <taxon>Bacteroidota</taxon>
        <taxon>Bacteroidia</taxon>
        <taxon>Bacteroidales</taxon>
        <taxon>Bacteroidaceae</taxon>
        <taxon>Phocaeicola</taxon>
    </lineage>
</organism>
<comment type="caution">
    <text evidence="1">The sequence shown here is derived from an EMBL/GenBank/DDBJ whole genome shotgun (WGS) entry which is preliminary data.</text>
</comment>
<dbReference type="EMBL" id="QSFT01000013">
    <property type="protein sequence ID" value="RHA75927.1"/>
    <property type="molecule type" value="Genomic_DNA"/>
</dbReference>
<dbReference type="InterPro" id="IPR025905">
    <property type="entry name" value="NVEALA"/>
</dbReference>
<gene>
    <name evidence="1" type="ORF">DW921_07630</name>
</gene>
<evidence type="ECO:0000313" key="2">
    <source>
        <dbReference type="Proteomes" id="UP000283855"/>
    </source>
</evidence>
<dbReference type="Proteomes" id="UP000283855">
    <property type="component" value="Unassembled WGS sequence"/>
</dbReference>